<dbReference type="Proteomes" id="UP000294257">
    <property type="component" value="Unassembled WGS sequence"/>
</dbReference>
<comment type="caution">
    <text evidence="1">The sequence shown here is derived from an EMBL/GenBank/DDBJ whole genome shotgun (WGS) entry which is preliminary data.</text>
</comment>
<dbReference type="EMBL" id="SGWQ01000004">
    <property type="protein sequence ID" value="RZS39147.1"/>
    <property type="molecule type" value="Genomic_DNA"/>
</dbReference>
<sequence length="119" mass="12790">MALFDSGATLDIYPSVRTVDADGNEVWLPSETPITVRGRVQPISSVEQLSFSQRAVIGQSVTTLYRVIARNAPGGPWSRVVYGGRDWEVVGEPECRRYSSATSHVTAIIRAKGVPSGAG</sequence>
<dbReference type="AlphaFoldDB" id="A0A4Q7KRP3"/>
<gene>
    <name evidence="1" type="ORF">EV193_104363</name>
</gene>
<accession>A0A4Q7KRP3</accession>
<evidence type="ECO:0008006" key="3">
    <source>
        <dbReference type="Google" id="ProtNLM"/>
    </source>
</evidence>
<evidence type="ECO:0000313" key="1">
    <source>
        <dbReference type="EMBL" id="RZS39147.1"/>
    </source>
</evidence>
<proteinExistence type="predicted"/>
<keyword evidence="2" id="KW-1185">Reference proteome</keyword>
<name>A0A4Q7KRP3_9PSEU</name>
<dbReference type="OrthoDB" id="4413376at2"/>
<protein>
    <recommendedName>
        <fullName evidence="3">Head-tail adaptor</fullName>
    </recommendedName>
</protein>
<evidence type="ECO:0000313" key="2">
    <source>
        <dbReference type="Proteomes" id="UP000294257"/>
    </source>
</evidence>
<organism evidence="1 2">
    <name type="scientific">Herbihabitans rhizosphaerae</name>
    <dbReference type="NCBI Taxonomy" id="1872711"/>
    <lineage>
        <taxon>Bacteria</taxon>
        <taxon>Bacillati</taxon>
        <taxon>Actinomycetota</taxon>
        <taxon>Actinomycetes</taxon>
        <taxon>Pseudonocardiales</taxon>
        <taxon>Pseudonocardiaceae</taxon>
        <taxon>Herbihabitans</taxon>
    </lineage>
</organism>
<reference evidence="1 2" key="1">
    <citation type="submission" date="2019-02" db="EMBL/GenBank/DDBJ databases">
        <title>Genomic Encyclopedia of Type Strains, Phase IV (KMG-IV): sequencing the most valuable type-strain genomes for metagenomic binning, comparative biology and taxonomic classification.</title>
        <authorList>
            <person name="Goeker M."/>
        </authorList>
    </citation>
    <scope>NUCLEOTIDE SEQUENCE [LARGE SCALE GENOMIC DNA]</scope>
    <source>
        <strain evidence="1 2">DSM 101727</strain>
    </source>
</reference>